<sequence length="110" mass="10500">MVRSVASTGLGAVADAARLVAAGALGIGPAALGGRGARLGRTVPAVLGADAAGPTIRGAALAGIRASIVVASWTSAGMTVVERRLLRVPGLEIAGRASALGLAVLGHGVS</sequence>
<proteinExistence type="predicted"/>
<protein>
    <submittedName>
        <fullName evidence="1">Uncharacterized protein</fullName>
    </submittedName>
</protein>
<reference evidence="2" key="1">
    <citation type="journal article" date="2019" name="Int. J. Syst. Evol. Microbiol.">
        <title>The Global Catalogue of Microorganisms (GCM) 10K type strain sequencing project: providing services to taxonomists for standard genome sequencing and annotation.</title>
        <authorList>
            <consortium name="The Broad Institute Genomics Platform"/>
            <consortium name="The Broad Institute Genome Sequencing Center for Infectious Disease"/>
            <person name="Wu L."/>
            <person name="Ma J."/>
        </authorList>
    </citation>
    <scope>NUCLEOTIDE SEQUENCE [LARGE SCALE GENOMIC DNA]</scope>
    <source>
        <strain evidence="2">NBRC 106310</strain>
    </source>
</reference>
<evidence type="ECO:0000313" key="2">
    <source>
        <dbReference type="Proteomes" id="UP001321543"/>
    </source>
</evidence>
<accession>A0ABN6X4D9</accession>
<name>A0ABN6X4D9_9MICO</name>
<organism evidence="1 2">
    <name type="scientific">Microbacterium suwonense</name>
    <dbReference type="NCBI Taxonomy" id="683047"/>
    <lineage>
        <taxon>Bacteria</taxon>
        <taxon>Bacillati</taxon>
        <taxon>Actinomycetota</taxon>
        <taxon>Actinomycetes</taxon>
        <taxon>Micrococcales</taxon>
        <taxon>Microbacteriaceae</taxon>
        <taxon>Microbacterium</taxon>
    </lineage>
</organism>
<dbReference type="EMBL" id="AP027728">
    <property type="protein sequence ID" value="BDZ39658.1"/>
    <property type="molecule type" value="Genomic_DNA"/>
</dbReference>
<dbReference type="Proteomes" id="UP001321543">
    <property type="component" value="Chromosome"/>
</dbReference>
<keyword evidence="2" id="KW-1185">Reference proteome</keyword>
<gene>
    <name evidence="1" type="ORF">GCM10025863_22720</name>
</gene>
<evidence type="ECO:0000313" key="1">
    <source>
        <dbReference type="EMBL" id="BDZ39658.1"/>
    </source>
</evidence>